<dbReference type="KEGG" id="ssua:FPZ54_16610"/>
<dbReference type="SUPFAM" id="SSF53756">
    <property type="entry name" value="UDP-Glycosyltransferase/glycogen phosphorylase"/>
    <property type="match status" value="1"/>
</dbReference>
<evidence type="ECO:0000259" key="1">
    <source>
        <dbReference type="Pfam" id="PF00534"/>
    </source>
</evidence>
<dbReference type="RefSeq" id="WP_145848938.1">
    <property type="nucleotide sequence ID" value="NZ_CP042239.1"/>
</dbReference>
<dbReference type="Pfam" id="PF13439">
    <property type="entry name" value="Glyco_transf_4"/>
    <property type="match status" value="1"/>
</dbReference>
<dbReference type="Gene3D" id="3.40.50.2000">
    <property type="entry name" value="Glycogen Phosphorylase B"/>
    <property type="match status" value="2"/>
</dbReference>
<dbReference type="CDD" id="cd03801">
    <property type="entry name" value="GT4_PimA-like"/>
    <property type="match status" value="1"/>
</dbReference>
<dbReference type="PANTHER" id="PTHR12526">
    <property type="entry name" value="GLYCOSYLTRANSFERASE"/>
    <property type="match status" value="1"/>
</dbReference>
<gene>
    <name evidence="3" type="ORF">FPZ54_16610</name>
</gene>
<sequence>MNRIRVLQAACAPVEVAGQVAGITGPERRAANLAPRWQELGLDVVIAYPQRGALWGELEATGLTLVDFELRGWRDFAGARRIKEVARVHRVDLIHSQGGAALDLACVRAARSLGIASLVTRPVMIADNVNRSRLARAIHGTVDRHFTLRLADGVVAVSKDGFDRLAPVVGRQRLHLVHNGVKPFAGSAGGALPGPVARHHVGMIGHLLDYKGWDDFLRVAKVLSDDGHDVAWHIVGEGPERASLEAMARDFGIADRVLFHGLLHDVTPVLAALDLFLFTSHREGLSVAVLEAMSAGLPLVATDVGGIADQVIEGENGFIVPDGDVAAAAARVCMLVTDDALRERMGAASRQRMEAHFSEQAMLSNYTALYRQLAR</sequence>
<dbReference type="EMBL" id="CP042239">
    <property type="protein sequence ID" value="QDX27463.1"/>
    <property type="molecule type" value="Genomic_DNA"/>
</dbReference>
<dbReference type="Proteomes" id="UP000318055">
    <property type="component" value="Chromosome"/>
</dbReference>
<organism evidence="3 4">
    <name type="scientific">Sphingomonas suaedae</name>
    <dbReference type="NCBI Taxonomy" id="2599297"/>
    <lineage>
        <taxon>Bacteria</taxon>
        <taxon>Pseudomonadati</taxon>
        <taxon>Pseudomonadota</taxon>
        <taxon>Alphaproteobacteria</taxon>
        <taxon>Sphingomonadales</taxon>
        <taxon>Sphingomonadaceae</taxon>
        <taxon>Sphingomonas</taxon>
    </lineage>
</organism>
<keyword evidence="3" id="KW-0808">Transferase</keyword>
<keyword evidence="4" id="KW-1185">Reference proteome</keyword>
<evidence type="ECO:0000313" key="3">
    <source>
        <dbReference type="EMBL" id="QDX27463.1"/>
    </source>
</evidence>
<proteinExistence type="predicted"/>
<dbReference type="InterPro" id="IPR028098">
    <property type="entry name" value="Glyco_trans_4-like_N"/>
</dbReference>
<evidence type="ECO:0000313" key="4">
    <source>
        <dbReference type="Proteomes" id="UP000318055"/>
    </source>
</evidence>
<dbReference type="Pfam" id="PF00534">
    <property type="entry name" value="Glycos_transf_1"/>
    <property type="match status" value="1"/>
</dbReference>
<name>A0A518RJ47_9SPHN</name>
<accession>A0A518RJ47</accession>
<evidence type="ECO:0000259" key="2">
    <source>
        <dbReference type="Pfam" id="PF13439"/>
    </source>
</evidence>
<dbReference type="AlphaFoldDB" id="A0A518RJ47"/>
<dbReference type="OrthoDB" id="9790710at2"/>
<feature type="domain" description="Glycosyl transferase family 1" evidence="1">
    <location>
        <begin position="201"/>
        <end position="352"/>
    </location>
</feature>
<protein>
    <submittedName>
        <fullName evidence="3">Glycosyltransferase family 4 protein</fullName>
    </submittedName>
</protein>
<dbReference type="InterPro" id="IPR001296">
    <property type="entry name" value="Glyco_trans_1"/>
</dbReference>
<dbReference type="PANTHER" id="PTHR12526:SF630">
    <property type="entry name" value="GLYCOSYLTRANSFERASE"/>
    <property type="match status" value="1"/>
</dbReference>
<dbReference type="GO" id="GO:0016757">
    <property type="term" value="F:glycosyltransferase activity"/>
    <property type="evidence" value="ECO:0007669"/>
    <property type="project" value="InterPro"/>
</dbReference>
<reference evidence="3 4" key="1">
    <citation type="submission" date="2019-07" db="EMBL/GenBank/DDBJ databases">
        <title>Sphingomonas alkalisoli sp. nov., isolated from rhizosphere soil of Suaedae salsa.</title>
        <authorList>
            <person name="Zhang H."/>
            <person name="Xu L."/>
            <person name="Zhang J.-X."/>
            <person name="Sun J.-Q."/>
        </authorList>
    </citation>
    <scope>NUCLEOTIDE SEQUENCE [LARGE SCALE GENOMIC DNA]</scope>
    <source>
        <strain evidence="3 4">XS-10</strain>
    </source>
</reference>
<feature type="domain" description="Glycosyltransferase subfamily 4-like N-terminal" evidence="2">
    <location>
        <begin position="24"/>
        <end position="182"/>
    </location>
</feature>